<feature type="compositionally biased region" description="Basic and acidic residues" evidence="9">
    <location>
        <begin position="866"/>
        <end position="884"/>
    </location>
</feature>
<feature type="compositionally biased region" description="Acidic residues" evidence="9">
    <location>
        <begin position="856"/>
        <end position="865"/>
    </location>
</feature>
<feature type="transmembrane region" description="Helical" evidence="10">
    <location>
        <begin position="566"/>
        <end position="584"/>
    </location>
</feature>
<reference evidence="12 13" key="1">
    <citation type="submission" date="2024-02" db="EMBL/GenBank/DDBJ databases">
        <authorList>
            <person name="Chen Y."/>
            <person name="Shah S."/>
            <person name="Dougan E. K."/>
            <person name="Thang M."/>
            <person name="Chan C."/>
        </authorList>
    </citation>
    <scope>NUCLEOTIDE SEQUENCE [LARGE SCALE GENOMIC DNA]</scope>
</reference>
<evidence type="ECO:0000256" key="1">
    <source>
        <dbReference type="ARBA" id="ARBA00004141"/>
    </source>
</evidence>
<protein>
    <recommendedName>
        <fullName evidence="11">EF-hand domain-containing protein</fullName>
    </recommendedName>
</protein>
<keyword evidence="5 10" id="KW-1133">Transmembrane helix</keyword>
<dbReference type="InterPro" id="IPR002048">
    <property type="entry name" value="EF_hand_dom"/>
</dbReference>
<comment type="subcellular location">
    <subcellularLocation>
        <location evidence="1">Membrane</location>
        <topology evidence="1">Multi-pass membrane protein</topology>
    </subcellularLocation>
</comment>
<evidence type="ECO:0000256" key="9">
    <source>
        <dbReference type="SAM" id="MobiDB-lite"/>
    </source>
</evidence>
<keyword evidence="6 10" id="KW-0472">Membrane</keyword>
<comment type="similarity">
    <text evidence="2">Belongs to the CTL (choline transporter-like) family.</text>
</comment>
<dbReference type="Proteomes" id="UP001642484">
    <property type="component" value="Unassembled WGS sequence"/>
</dbReference>
<keyword evidence="13" id="KW-1185">Reference proteome</keyword>
<dbReference type="CDD" id="cd00051">
    <property type="entry name" value="EFh"/>
    <property type="match status" value="1"/>
</dbReference>
<feature type="compositionally biased region" description="Polar residues" evidence="9">
    <location>
        <begin position="893"/>
        <end position="905"/>
    </location>
</feature>
<dbReference type="PANTHER" id="PTHR12385:SF14">
    <property type="entry name" value="CHOLINE TRANSPORTER-LIKE 2"/>
    <property type="match status" value="1"/>
</dbReference>
<dbReference type="Pfam" id="PF13499">
    <property type="entry name" value="EF-hand_7"/>
    <property type="match status" value="1"/>
</dbReference>
<evidence type="ECO:0000313" key="12">
    <source>
        <dbReference type="EMBL" id="CAK9112163.1"/>
    </source>
</evidence>
<dbReference type="PROSITE" id="PS50222">
    <property type="entry name" value="EF_HAND_2"/>
    <property type="match status" value="2"/>
</dbReference>
<gene>
    <name evidence="12" type="ORF">CCMP2556_LOCUS52015</name>
</gene>
<evidence type="ECO:0000256" key="6">
    <source>
        <dbReference type="ARBA" id="ARBA00023136"/>
    </source>
</evidence>
<keyword evidence="3 10" id="KW-0812">Transmembrane</keyword>
<dbReference type="EMBL" id="CAXAMN010027694">
    <property type="protein sequence ID" value="CAK9112163.1"/>
    <property type="molecule type" value="Genomic_DNA"/>
</dbReference>
<proteinExistence type="inferred from homology"/>
<dbReference type="PROSITE" id="PS00018">
    <property type="entry name" value="EF_HAND_1"/>
    <property type="match status" value="1"/>
</dbReference>
<dbReference type="Pfam" id="PF04515">
    <property type="entry name" value="Choline_transpo"/>
    <property type="match status" value="1"/>
</dbReference>
<organism evidence="12 13">
    <name type="scientific">Durusdinium trenchii</name>
    <dbReference type="NCBI Taxonomy" id="1381693"/>
    <lineage>
        <taxon>Eukaryota</taxon>
        <taxon>Sar</taxon>
        <taxon>Alveolata</taxon>
        <taxon>Dinophyceae</taxon>
        <taxon>Suessiales</taxon>
        <taxon>Symbiodiniaceae</taxon>
        <taxon>Durusdinium</taxon>
    </lineage>
</organism>
<feature type="domain" description="EF-hand" evidence="11">
    <location>
        <begin position="950"/>
        <end position="985"/>
    </location>
</feature>
<feature type="compositionally biased region" description="Polar residues" evidence="9">
    <location>
        <begin position="215"/>
        <end position="224"/>
    </location>
</feature>
<keyword evidence="8" id="KW-0175">Coiled coil</keyword>
<name>A0ABP0SIE7_9DINO</name>
<evidence type="ECO:0000256" key="10">
    <source>
        <dbReference type="SAM" id="Phobius"/>
    </source>
</evidence>
<feature type="region of interest" description="Disordered" evidence="9">
    <location>
        <begin position="804"/>
        <end position="918"/>
    </location>
</feature>
<evidence type="ECO:0000256" key="2">
    <source>
        <dbReference type="ARBA" id="ARBA00007168"/>
    </source>
</evidence>
<dbReference type="Gene3D" id="1.10.238.10">
    <property type="entry name" value="EF-hand"/>
    <property type="match status" value="1"/>
</dbReference>
<evidence type="ECO:0000256" key="3">
    <source>
        <dbReference type="ARBA" id="ARBA00022692"/>
    </source>
</evidence>
<feature type="region of interest" description="Disordered" evidence="9">
    <location>
        <begin position="1190"/>
        <end position="1211"/>
    </location>
</feature>
<feature type="region of interest" description="Disordered" evidence="9">
    <location>
        <begin position="153"/>
        <end position="292"/>
    </location>
</feature>
<evidence type="ECO:0000313" key="13">
    <source>
        <dbReference type="Proteomes" id="UP001642484"/>
    </source>
</evidence>
<dbReference type="InterPro" id="IPR018247">
    <property type="entry name" value="EF_Hand_1_Ca_BS"/>
</dbReference>
<dbReference type="SMART" id="SM00054">
    <property type="entry name" value="EFh"/>
    <property type="match status" value="2"/>
</dbReference>
<evidence type="ECO:0000256" key="8">
    <source>
        <dbReference type="SAM" id="Coils"/>
    </source>
</evidence>
<feature type="coiled-coil region" evidence="8">
    <location>
        <begin position="775"/>
        <end position="802"/>
    </location>
</feature>
<feature type="compositionally biased region" description="Polar residues" evidence="9">
    <location>
        <begin position="191"/>
        <end position="205"/>
    </location>
</feature>
<evidence type="ECO:0000256" key="5">
    <source>
        <dbReference type="ARBA" id="ARBA00022989"/>
    </source>
</evidence>
<feature type="transmembrane region" description="Helical" evidence="10">
    <location>
        <begin position="716"/>
        <end position="739"/>
    </location>
</feature>
<comment type="caution">
    <text evidence="12">The sequence shown here is derived from an EMBL/GenBank/DDBJ whole genome shotgun (WGS) entry which is preliminary data.</text>
</comment>
<dbReference type="SUPFAM" id="SSF47473">
    <property type="entry name" value="EF-hand"/>
    <property type="match status" value="1"/>
</dbReference>
<feature type="transmembrane region" description="Helical" evidence="10">
    <location>
        <begin position="380"/>
        <end position="399"/>
    </location>
</feature>
<dbReference type="InterPro" id="IPR011992">
    <property type="entry name" value="EF-hand-dom_pair"/>
</dbReference>
<feature type="domain" description="EF-hand" evidence="11">
    <location>
        <begin position="990"/>
        <end position="1025"/>
    </location>
</feature>
<feature type="transmembrane region" description="Helical" evidence="10">
    <location>
        <begin position="504"/>
        <end position="526"/>
    </location>
</feature>
<keyword evidence="7" id="KW-0325">Glycoprotein</keyword>
<keyword evidence="4" id="KW-0106">Calcium</keyword>
<dbReference type="InterPro" id="IPR007603">
    <property type="entry name" value="Choline_transptr-like"/>
</dbReference>
<evidence type="ECO:0000256" key="4">
    <source>
        <dbReference type="ARBA" id="ARBA00022837"/>
    </source>
</evidence>
<accession>A0ABP0SIE7</accession>
<feature type="transmembrane region" description="Helical" evidence="10">
    <location>
        <begin position="405"/>
        <end position="426"/>
    </location>
</feature>
<feature type="compositionally biased region" description="Polar residues" evidence="9">
    <location>
        <begin position="267"/>
        <end position="278"/>
    </location>
</feature>
<evidence type="ECO:0000259" key="11">
    <source>
        <dbReference type="PROSITE" id="PS50222"/>
    </source>
</evidence>
<dbReference type="PANTHER" id="PTHR12385">
    <property type="entry name" value="CHOLINE TRANSPORTER-LIKE (SLC FAMILY 44)"/>
    <property type="match status" value="1"/>
</dbReference>
<sequence>MAKDVDQLPRTPEEASRTCTDFCCVLVFAGILADAGLCCSHAIQDGNFQRLQSLPDFQGRQCLDKFVFFPLRNGDLDLHRHVCVETCPTSSDSTVTTYLKPDTSIRRLGTLLAAIPMGDAAPETNSLLRPPGQALPSPDVPIAVQETFATSLPPNADLPLTDVPNAPQNTQTAASVDPKTDLRPPDVPNAAPNTQTAAISVSPKTDSPPPDVSNAAKNTQTAATSVDPRTDLQPPDVPKAAQNTQTAATSVDLKTDSPPQHVPNAAKQDQTAATSVTPQGGLPPDVPKSAQHSETVAKLLGPSIAATTMLPGLDSSAIPVAEMTEPELQEVSFAGYRSFPVAGILCMPDGASEEVVDLAHRNWALLLVLQVSDLWHHKELLLVATVLSVILVLVFLCAVETCAVLLTNAAISALVIIPGLFGGLLLHKEQQGQMPQAAEDLGVASYLGIVNGHGLIIGIAGVAASCIVLACACFQCGKCAEAATAVQEAADCLMTMPSLLLEPLVSLLAKLPIGAAGCMVFLMLITSGDYGVSVDLTQPQSLFHPSFLSSASAVYFLFAWLVTMEVLHYISVFIVIYVAEVWFFKHYKCAKRGGFCEMCGSTLILKGTAAAMKHLGSLIYASILMAILRPIRWVMKAFLAAEEVASYNDGAACILAAATWFVDSFLEVIQRILELTSQVAFMHMATDGTEGYCESTSYACEVIFNKAGKWTAVEGVGTMFVALGVGSIAAGTGFLVWLLTKTLDRYTDVDSGQCDALEFGKPLAQRRAMKDREKFEFHQNHAAHVEDQIQALKEELQLRKAQMHLPKKEETPGPPVTTQDPEEARQARSTPPEEASVGRSQTAPETQLGREKLDTTLEDDEPEVAEDSHMTLKDYFDAADQRREKERHKRMQRSQITSAGRSQADSSRRSPRYSWRRPQLSAEEIAQNHDEYRKTIRNMLIEKSGDMEDDRATRAKKAFKRLDLNGSGKISLQEFADGVARIGINWQEMTGMTRTRELFKIFDLDKDGVIVFNELFPEMEEQEPERVSTPEFWKRWVMKNRDLEKPRECKWQPTTPEAELQLLFSTSEKHDNASELRKWMASTIHRLKNRGKSDARCREIVAAHLPRGTGPKDLEDVHTFSSAEVKLCKKNYNDEVNDPVRNIQKVVYDMREQRRQLHDSRQKLWSLTMEPVMRQQIQDDRKSMAAAVGLSLGGGGSSAKEKEGDAPSQAQARKSIKAIAHQCKMDEDSVDFLHREFVAQSEKNELILKKGFQRLLRSLCPGRTISESDSNYWWEQAVKTMPAPEEHARKAQACDFEHFVQWYATSEARTV</sequence>
<evidence type="ECO:0000256" key="7">
    <source>
        <dbReference type="ARBA" id="ARBA00023180"/>
    </source>
</evidence>